<reference evidence="2 3" key="1">
    <citation type="submission" date="2018-08" db="EMBL/GenBank/DDBJ databases">
        <title>Genomic investigation of the strawberry pathogen Phytophthora fragariae indicates pathogenicity is determined by transcriptional variation in three key races.</title>
        <authorList>
            <person name="Adams T.M."/>
            <person name="Armitage A.D."/>
            <person name="Sobczyk M.K."/>
            <person name="Bates H.J."/>
            <person name="Dunwell J.M."/>
            <person name="Nellist C.F."/>
            <person name="Harrison R.J."/>
        </authorList>
    </citation>
    <scope>NUCLEOTIDE SEQUENCE [LARGE SCALE GENOMIC DNA]</scope>
    <source>
        <strain evidence="2 3">SCRP333</strain>
    </source>
</reference>
<evidence type="ECO:0000256" key="1">
    <source>
        <dbReference type="SAM" id="MobiDB-lite"/>
    </source>
</evidence>
<keyword evidence="3" id="KW-1185">Reference proteome</keyword>
<organism evidence="2 3">
    <name type="scientific">Phytophthora rubi</name>
    <dbReference type="NCBI Taxonomy" id="129364"/>
    <lineage>
        <taxon>Eukaryota</taxon>
        <taxon>Sar</taxon>
        <taxon>Stramenopiles</taxon>
        <taxon>Oomycota</taxon>
        <taxon>Peronosporomycetes</taxon>
        <taxon>Peronosporales</taxon>
        <taxon>Peronosporaceae</taxon>
        <taxon>Phytophthora</taxon>
    </lineage>
</organism>
<feature type="region of interest" description="Disordered" evidence="1">
    <location>
        <begin position="114"/>
        <end position="190"/>
    </location>
</feature>
<dbReference type="Proteomes" id="UP000434957">
    <property type="component" value="Unassembled WGS sequence"/>
</dbReference>
<feature type="compositionally biased region" description="Low complexity" evidence="1">
    <location>
        <begin position="117"/>
        <end position="131"/>
    </location>
</feature>
<dbReference type="EMBL" id="QXFT01001401">
    <property type="protein sequence ID" value="KAE9319603.1"/>
    <property type="molecule type" value="Genomic_DNA"/>
</dbReference>
<protein>
    <submittedName>
        <fullName evidence="2">Uncharacterized protein</fullName>
    </submittedName>
</protein>
<accession>A0A6A4E9V3</accession>
<gene>
    <name evidence="2" type="ORF">PR003_g17924</name>
</gene>
<proteinExistence type="predicted"/>
<evidence type="ECO:0000313" key="2">
    <source>
        <dbReference type="EMBL" id="KAE9319603.1"/>
    </source>
</evidence>
<name>A0A6A4E9V3_9STRA</name>
<feature type="compositionally biased region" description="Low complexity" evidence="1">
    <location>
        <begin position="139"/>
        <end position="166"/>
    </location>
</feature>
<comment type="caution">
    <text evidence="2">The sequence shown here is derived from an EMBL/GenBank/DDBJ whole genome shotgun (WGS) entry which is preliminary data.</text>
</comment>
<dbReference type="AlphaFoldDB" id="A0A6A4E9V3"/>
<sequence length="208" mass="22441">MSLLDMRFDTPQHIEVLEQMTQVLKEGIGEARRHGVLTGLASSYPRGRSTEAGVWLTKPILSVPSRRAPLQQRYRPRTDPVDRSISLGDDRCVEWSASRNACTRRRDYATHCVGVTGSPSSAESGASAGASDRANTPGACPSSSSFAGRSPSAPAPSPGSLSGRPAARQRARRVAQPDPEPSDVENDPDAAMLKERFFSKEILLLFGH</sequence>
<evidence type="ECO:0000313" key="3">
    <source>
        <dbReference type="Proteomes" id="UP000434957"/>
    </source>
</evidence>